<keyword evidence="4" id="KW-0808">Transferase</keyword>
<evidence type="ECO:0000256" key="5">
    <source>
        <dbReference type="ARBA" id="ARBA00022692"/>
    </source>
</evidence>
<comment type="catalytic activity">
    <reaction evidence="12">
        <text>an N,N'-diacetylchitobiosyl-diphospho-di-trans,poly-cis-dolichol + GDP-alpha-D-mannose = a beta-D-Man-(1-&gt;4)-beta-D-GlcNAc-(1-&gt;4)-alpha-D-GlcNAc-diphospho-di-trans,poly-cis-dolichol + GDP + H(+)</text>
        <dbReference type="Rhea" id="RHEA:13865"/>
        <dbReference type="Rhea" id="RHEA-COMP:19510"/>
        <dbReference type="Rhea" id="RHEA-COMP:19511"/>
        <dbReference type="ChEBI" id="CHEBI:15378"/>
        <dbReference type="ChEBI" id="CHEBI:57269"/>
        <dbReference type="ChEBI" id="CHEBI:57527"/>
        <dbReference type="ChEBI" id="CHEBI:58189"/>
        <dbReference type="ChEBI" id="CHEBI:58472"/>
        <dbReference type="EC" id="2.4.1.142"/>
    </reaction>
    <physiologicalReaction direction="left-to-right" evidence="12">
        <dbReference type="Rhea" id="RHEA:13866"/>
    </physiologicalReaction>
</comment>
<evidence type="ECO:0000256" key="6">
    <source>
        <dbReference type="ARBA" id="ARBA00022824"/>
    </source>
</evidence>
<dbReference type="Gene3D" id="3.40.50.2000">
    <property type="entry name" value="Glycogen Phosphorylase B"/>
    <property type="match status" value="1"/>
</dbReference>
<dbReference type="EMBL" id="JADAQX010000113">
    <property type="protein sequence ID" value="KAF8821888.1"/>
    <property type="molecule type" value="Genomic_DNA"/>
</dbReference>
<dbReference type="InterPro" id="IPR026051">
    <property type="entry name" value="ALG1-like"/>
</dbReference>
<evidence type="ECO:0000256" key="8">
    <source>
        <dbReference type="ARBA" id="ARBA00023136"/>
    </source>
</evidence>
<reference evidence="15 16" key="1">
    <citation type="journal article" date="2020" name="bioRxiv">
        <title>Metabolic contributions of an alphaproteobacterial endosymbiont in the apicomplexan Cardiosporidium cionae.</title>
        <authorList>
            <person name="Hunter E.S."/>
            <person name="Paight C.J."/>
            <person name="Lane C.E."/>
        </authorList>
    </citation>
    <scope>NUCLEOTIDE SEQUENCE [LARGE SCALE GENOMIC DNA]</scope>
    <source>
        <strain evidence="15">ESH_2018</strain>
    </source>
</reference>
<keyword evidence="16" id="KW-1185">Reference proteome</keyword>
<keyword evidence="3" id="KW-0328">Glycosyltransferase</keyword>
<evidence type="ECO:0000313" key="15">
    <source>
        <dbReference type="EMBL" id="KAF8821888.1"/>
    </source>
</evidence>
<organism evidence="15 16">
    <name type="scientific">Cardiosporidium cionae</name>
    <dbReference type="NCBI Taxonomy" id="476202"/>
    <lineage>
        <taxon>Eukaryota</taxon>
        <taxon>Sar</taxon>
        <taxon>Alveolata</taxon>
        <taxon>Apicomplexa</taxon>
        <taxon>Aconoidasida</taxon>
        <taxon>Nephromycida</taxon>
        <taxon>Cardiosporidium</taxon>
    </lineage>
</organism>
<feature type="transmembrane region" description="Helical" evidence="13">
    <location>
        <begin position="6"/>
        <end position="26"/>
    </location>
</feature>
<dbReference type="Proteomes" id="UP000823046">
    <property type="component" value="Unassembled WGS sequence"/>
</dbReference>
<keyword evidence="6" id="KW-0256">Endoplasmic reticulum</keyword>
<evidence type="ECO:0000256" key="11">
    <source>
        <dbReference type="ARBA" id="ARBA00033088"/>
    </source>
</evidence>
<evidence type="ECO:0000256" key="9">
    <source>
        <dbReference type="ARBA" id="ARBA00031434"/>
    </source>
</evidence>
<dbReference type="Pfam" id="PF00534">
    <property type="entry name" value="Glycos_transf_1"/>
    <property type="match status" value="1"/>
</dbReference>
<name>A0ABQ7JCW8_9APIC</name>
<evidence type="ECO:0000256" key="12">
    <source>
        <dbReference type="ARBA" id="ARBA00045071"/>
    </source>
</evidence>
<evidence type="ECO:0000256" key="10">
    <source>
        <dbReference type="ARBA" id="ARBA00031566"/>
    </source>
</evidence>
<keyword evidence="8 13" id="KW-0472">Membrane</keyword>
<accession>A0ABQ7JCW8</accession>
<evidence type="ECO:0000256" key="7">
    <source>
        <dbReference type="ARBA" id="ARBA00022989"/>
    </source>
</evidence>
<protein>
    <recommendedName>
        <fullName evidence="10">Beta-1,4-mannosyltransferase</fullName>
    </recommendedName>
    <alternativeName>
        <fullName evidence="11">GDP-Man:GlcNAc2-PP-dolichol mannosyltransferase</fullName>
    </alternativeName>
    <alternativeName>
        <fullName evidence="9">GDP-mannose-dolichol diphosphochitobiose mannosyltransferase</fullName>
    </alternativeName>
</protein>
<sequence>MIFSSLSMTSYWFIVSAVAFCLYLWLRFSPKQKQDAIAFLVVGDMGRSPRMQNHAFCAAECLEGKVPVYLIGSNETPCHSSILQSSAIRIVPLSDLSMYSILNKLRGGLTFPLYACVKIFIQSASLVITLFKIPSLRILLVQNPPSIPTLAIAWGICRIRGVKFFIDWHNYGFTLLRMTLQQTRIPFGSAIVHLSEWIEWKFGRCADCHFCVSKSMQKTLLQRWGIHAEVLYDRPANAIQPIDVIRRHCILFKYFNKEFLPKHSSDIEVDLSNTSKSCFQSHFEEKYLTSETRSHLNCTSEFKITDNSLINSLKINEESICTEMCLTKNGNNSALVTCSILRKRPAVLISATSWTPDENMFLLLDALVLYEALVKKRCEGERALPQLFVIITGKGRTKESWLMSLSEKNLENIFVKTLFAPMEDYYRLLAAADVGVSLHYSSSGDDLPMKIVDMQGVGLPVLAYNFPTAHEQVEEGKNALLFSSAESLCDRFQEILQGFPLNFDSCICNKNENGSKMSNLLYCMRTFTEKNRPISIKEEWTAMAKPFFI</sequence>
<proteinExistence type="predicted"/>
<evidence type="ECO:0000256" key="13">
    <source>
        <dbReference type="SAM" id="Phobius"/>
    </source>
</evidence>
<comment type="pathway">
    <text evidence="2">Protein modification; protein glycosylation.</text>
</comment>
<evidence type="ECO:0000256" key="1">
    <source>
        <dbReference type="ARBA" id="ARBA00004389"/>
    </source>
</evidence>
<evidence type="ECO:0000259" key="14">
    <source>
        <dbReference type="Pfam" id="PF00534"/>
    </source>
</evidence>
<feature type="domain" description="Glycosyl transferase family 1" evidence="14">
    <location>
        <begin position="343"/>
        <end position="497"/>
    </location>
</feature>
<keyword evidence="7 13" id="KW-1133">Transmembrane helix</keyword>
<dbReference type="SUPFAM" id="SSF53756">
    <property type="entry name" value="UDP-Glycosyltransferase/glycogen phosphorylase"/>
    <property type="match status" value="2"/>
</dbReference>
<dbReference type="PANTHER" id="PTHR13036">
    <property type="entry name" value="BETA1,4 MANNOSYLTRANSFERASE"/>
    <property type="match status" value="1"/>
</dbReference>
<comment type="caution">
    <text evidence="15">The sequence shown here is derived from an EMBL/GenBank/DDBJ whole genome shotgun (WGS) entry which is preliminary data.</text>
</comment>
<evidence type="ECO:0000313" key="16">
    <source>
        <dbReference type="Proteomes" id="UP000823046"/>
    </source>
</evidence>
<evidence type="ECO:0000256" key="3">
    <source>
        <dbReference type="ARBA" id="ARBA00022676"/>
    </source>
</evidence>
<keyword evidence="5 13" id="KW-0812">Transmembrane</keyword>
<evidence type="ECO:0000256" key="4">
    <source>
        <dbReference type="ARBA" id="ARBA00022679"/>
    </source>
</evidence>
<comment type="subcellular location">
    <subcellularLocation>
        <location evidence="1">Endoplasmic reticulum membrane</location>
        <topology evidence="1">Single-pass membrane protein</topology>
    </subcellularLocation>
</comment>
<evidence type="ECO:0000256" key="2">
    <source>
        <dbReference type="ARBA" id="ARBA00004922"/>
    </source>
</evidence>
<dbReference type="PANTHER" id="PTHR13036:SF0">
    <property type="entry name" value="CHITOBIOSYLDIPHOSPHODOLICHOL BETA-MANNOSYLTRANSFERASE"/>
    <property type="match status" value="1"/>
</dbReference>
<dbReference type="InterPro" id="IPR001296">
    <property type="entry name" value="Glyco_trans_1"/>
</dbReference>
<gene>
    <name evidence="15" type="ORF">IE077_001419</name>
</gene>
<feature type="transmembrane region" description="Helical" evidence="13">
    <location>
        <begin position="111"/>
        <end position="131"/>
    </location>
</feature>